<dbReference type="InterPro" id="IPR036034">
    <property type="entry name" value="PDZ_sf"/>
</dbReference>
<proteinExistence type="predicted"/>
<reference evidence="2" key="1">
    <citation type="submission" date="2019-05" db="EMBL/GenBank/DDBJ databases">
        <title>Annotation for the trematode Fasciolopsis buski.</title>
        <authorList>
            <person name="Choi Y.-J."/>
        </authorList>
    </citation>
    <scope>NUCLEOTIDE SEQUENCE</scope>
    <source>
        <strain evidence="2">HT</strain>
        <tissue evidence="2">Whole worm</tissue>
    </source>
</reference>
<organism evidence="2 3">
    <name type="scientific">Fasciolopsis buskii</name>
    <dbReference type="NCBI Taxonomy" id="27845"/>
    <lineage>
        <taxon>Eukaryota</taxon>
        <taxon>Metazoa</taxon>
        <taxon>Spiralia</taxon>
        <taxon>Lophotrochozoa</taxon>
        <taxon>Platyhelminthes</taxon>
        <taxon>Trematoda</taxon>
        <taxon>Digenea</taxon>
        <taxon>Plagiorchiida</taxon>
        <taxon>Echinostomata</taxon>
        <taxon>Echinostomatoidea</taxon>
        <taxon>Fasciolidae</taxon>
        <taxon>Fasciolopsis</taxon>
    </lineage>
</organism>
<evidence type="ECO:0000313" key="3">
    <source>
        <dbReference type="Proteomes" id="UP000728185"/>
    </source>
</evidence>
<dbReference type="Proteomes" id="UP000728185">
    <property type="component" value="Unassembled WGS sequence"/>
</dbReference>
<feature type="domain" description="PDZ" evidence="1">
    <location>
        <begin position="96"/>
        <end position="160"/>
    </location>
</feature>
<accession>A0A8E0RYI2</accession>
<dbReference type="InterPro" id="IPR001478">
    <property type="entry name" value="PDZ"/>
</dbReference>
<gene>
    <name evidence="2" type="ORF">FBUS_04070</name>
</gene>
<name>A0A8E0RYI2_9TREM</name>
<evidence type="ECO:0000259" key="1">
    <source>
        <dbReference type="PROSITE" id="PS50106"/>
    </source>
</evidence>
<dbReference type="SUPFAM" id="SSF50156">
    <property type="entry name" value="PDZ domain-like"/>
    <property type="match status" value="1"/>
</dbReference>
<dbReference type="OrthoDB" id="6286708at2759"/>
<keyword evidence="3" id="KW-1185">Reference proteome</keyword>
<dbReference type="SMART" id="SM00228">
    <property type="entry name" value="PDZ"/>
    <property type="match status" value="1"/>
</dbReference>
<evidence type="ECO:0000313" key="2">
    <source>
        <dbReference type="EMBL" id="KAA0194127.1"/>
    </source>
</evidence>
<dbReference type="EMBL" id="LUCM01004595">
    <property type="protein sequence ID" value="KAA0194127.1"/>
    <property type="molecule type" value="Genomic_DNA"/>
</dbReference>
<comment type="caution">
    <text evidence="2">The sequence shown here is derived from an EMBL/GenBank/DDBJ whole genome shotgun (WGS) entry which is preliminary data.</text>
</comment>
<sequence>MAHYPNLAALAIPADPCPPYEDIADSSSDDDCGSNVLEGFMYDDHGELVPLQEDDIPMPPMPSPLPVTPSISDLPPATYPRPTTVAPSNIASGKQDVIVPRDANGKIGVKITRMGQRLFLSYVEVNSSAAKSGLGFGDQILTIAGFNLSRISGSRLMNLMAHSQCSEFRMTVLRRPYDFDLIGQVNSRLELRYSTKQGKALGSVKIHRVARNCAIRNLKLLAICGTVVFNKKESQVMTILTASIGHQITLRVMPMSLYNYLLRR</sequence>
<protein>
    <recommendedName>
        <fullName evidence="1">PDZ domain-containing protein</fullName>
    </recommendedName>
</protein>
<dbReference type="PROSITE" id="PS50106">
    <property type="entry name" value="PDZ"/>
    <property type="match status" value="1"/>
</dbReference>
<dbReference type="AlphaFoldDB" id="A0A8E0RYI2"/>
<dbReference type="Gene3D" id="2.30.42.10">
    <property type="match status" value="1"/>
</dbReference>